<organism evidence="1 2">
    <name type="scientific">Dothistroma septosporum (strain NZE10 / CBS 128990)</name>
    <name type="common">Red band needle blight fungus</name>
    <name type="synonym">Mycosphaerella pini</name>
    <dbReference type="NCBI Taxonomy" id="675120"/>
    <lineage>
        <taxon>Eukaryota</taxon>
        <taxon>Fungi</taxon>
        <taxon>Dikarya</taxon>
        <taxon>Ascomycota</taxon>
        <taxon>Pezizomycotina</taxon>
        <taxon>Dothideomycetes</taxon>
        <taxon>Dothideomycetidae</taxon>
        <taxon>Mycosphaerellales</taxon>
        <taxon>Mycosphaerellaceae</taxon>
        <taxon>Dothistroma</taxon>
    </lineage>
</organism>
<gene>
    <name evidence="1" type="ORF">DOTSEDRAFT_43627</name>
</gene>
<evidence type="ECO:0000313" key="1">
    <source>
        <dbReference type="EMBL" id="EME45260.1"/>
    </source>
</evidence>
<sequence>MPTLRAVYFSIRAGTLFNTLRSYQSDAFWKASGPVLAENDFAEDLFDGAFPLIATQMSKTLEIDR</sequence>
<dbReference type="Proteomes" id="UP000016933">
    <property type="component" value="Unassembled WGS sequence"/>
</dbReference>
<protein>
    <submittedName>
        <fullName evidence="1">Uncharacterized protein</fullName>
    </submittedName>
</protein>
<dbReference type="HOGENOM" id="CLU_2849662_0_0_1"/>
<accession>N1PSB9</accession>
<reference evidence="2" key="1">
    <citation type="journal article" date="2012" name="PLoS Genet.">
        <title>The genomes of the fungal plant pathogens Cladosporium fulvum and Dothistroma septosporum reveal adaptation to different hosts and lifestyles but also signatures of common ancestry.</title>
        <authorList>
            <person name="de Wit P.J.G.M."/>
            <person name="van der Burgt A."/>
            <person name="Oekmen B."/>
            <person name="Stergiopoulos I."/>
            <person name="Abd-Elsalam K.A."/>
            <person name="Aerts A.L."/>
            <person name="Bahkali A.H."/>
            <person name="Beenen H.G."/>
            <person name="Chettri P."/>
            <person name="Cox M.P."/>
            <person name="Datema E."/>
            <person name="de Vries R.P."/>
            <person name="Dhillon B."/>
            <person name="Ganley A.R."/>
            <person name="Griffiths S.A."/>
            <person name="Guo Y."/>
            <person name="Hamelin R.C."/>
            <person name="Henrissat B."/>
            <person name="Kabir M.S."/>
            <person name="Jashni M.K."/>
            <person name="Kema G."/>
            <person name="Klaubauf S."/>
            <person name="Lapidus A."/>
            <person name="Levasseur A."/>
            <person name="Lindquist E."/>
            <person name="Mehrabi R."/>
            <person name="Ohm R.A."/>
            <person name="Owen T.J."/>
            <person name="Salamov A."/>
            <person name="Schwelm A."/>
            <person name="Schijlen E."/>
            <person name="Sun H."/>
            <person name="van den Burg H.A."/>
            <person name="van Ham R.C.H.J."/>
            <person name="Zhang S."/>
            <person name="Goodwin S.B."/>
            <person name="Grigoriev I.V."/>
            <person name="Collemare J."/>
            <person name="Bradshaw R.E."/>
        </authorList>
    </citation>
    <scope>NUCLEOTIDE SEQUENCE [LARGE SCALE GENOMIC DNA]</scope>
    <source>
        <strain evidence="2">NZE10 / CBS 128990</strain>
    </source>
</reference>
<dbReference type="AlphaFoldDB" id="N1PSB9"/>
<dbReference type="EMBL" id="KB446538">
    <property type="protein sequence ID" value="EME45260.1"/>
    <property type="molecule type" value="Genomic_DNA"/>
</dbReference>
<proteinExistence type="predicted"/>
<keyword evidence="2" id="KW-1185">Reference proteome</keyword>
<name>N1PSB9_DOTSN</name>
<reference evidence="1 2" key="2">
    <citation type="journal article" date="2012" name="PLoS Pathog.">
        <title>Diverse lifestyles and strategies of plant pathogenesis encoded in the genomes of eighteen Dothideomycetes fungi.</title>
        <authorList>
            <person name="Ohm R.A."/>
            <person name="Feau N."/>
            <person name="Henrissat B."/>
            <person name="Schoch C.L."/>
            <person name="Horwitz B.A."/>
            <person name="Barry K.W."/>
            <person name="Condon B.J."/>
            <person name="Copeland A.C."/>
            <person name="Dhillon B."/>
            <person name="Glaser F."/>
            <person name="Hesse C.N."/>
            <person name="Kosti I."/>
            <person name="LaButti K."/>
            <person name="Lindquist E.A."/>
            <person name="Lucas S."/>
            <person name="Salamov A.A."/>
            <person name="Bradshaw R.E."/>
            <person name="Ciuffetti L."/>
            <person name="Hamelin R.C."/>
            <person name="Kema G.H.J."/>
            <person name="Lawrence C."/>
            <person name="Scott J.A."/>
            <person name="Spatafora J.W."/>
            <person name="Turgeon B.G."/>
            <person name="de Wit P.J.G.M."/>
            <person name="Zhong S."/>
            <person name="Goodwin S.B."/>
            <person name="Grigoriev I.V."/>
        </authorList>
    </citation>
    <scope>NUCLEOTIDE SEQUENCE [LARGE SCALE GENOMIC DNA]</scope>
    <source>
        <strain evidence="2">NZE10 / CBS 128990</strain>
    </source>
</reference>
<evidence type="ECO:0000313" key="2">
    <source>
        <dbReference type="Proteomes" id="UP000016933"/>
    </source>
</evidence>